<feature type="domain" description="S1 motif" evidence="4">
    <location>
        <begin position="14"/>
        <end position="85"/>
    </location>
</feature>
<dbReference type="PANTHER" id="PTHR10602">
    <property type="entry name" value="EUKARYOTIC TRANSLATION INITIATION FACTOR 2 SUBUNIT 1"/>
    <property type="match status" value="1"/>
</dbReference>
<evidence type="ECO:0000256" key="1">
    <source>
        <dbReference type="ARBA" id="ARBA00007223"/>
    </source>
</evidence>
<dbReference type="GeneID" id="5739526"/>
<evidence type="ECO:0000259" key="4">
    <source>
        <dbReference type="PROSITE" id="PS50126"/>
    </source>
</evidence>
<dbReference type="GO" id="GO:0043022">
    <property type="term" value="F:ribosome binding"/>
    <property type="evidence" value="ECO:0007669"/>
    <property type="project" value="TreeGrafter"/>
</dbReference>
<gene>
    <name evidence="5" type="ORF">HAN_3g507</name>
</gene>
<dbReference type="PANTHER" id="PTHR10602:SF0">
    <property type="entry name" value="EUKARYOTIC TRANSLATION INITIATION FACTOR 2 SUBUNIT 1"/>
    <property type="match status" value="1"/>
</dbReference>
<proteinExistence type="inferred from homology"/>
<organism evidence="5 6">
    <name type="scientific">Hemiselmis andersenii</name>
    <name type="common">Cryptophyte alga</name>
    <dbReference type="NCBI Taxonomy" id="464988"/>
    <lineage>
        <taxon>Eukaryota</taxon>
        <taxon>Cryptophyceae</taxon>
        <taxon>Cryptomonadales</taxon>
        <taxon>Hemiselmidaceae</taxon>
        <taxon>Hemiselmis</taxon>
    </lineage>
</organism>
<reference evidence="5 6" key="1">
    <citation type="journal article" date="2007" name="Proc. Natl. Acad. Sci. U.S.A.">
        <title>Nucleomorph genome of Hemiselmis andersenii reveals complete intron loss and compaction as a driver of protein structure and function.</title>
        <authorList>
            <person name="Lane C.E."/>
            <person name="van den Heuvel K."/>
            <person name="Kozera C."/>
            <person name="Curtis B.A."/>
            <person name="Parsons B.J."/>
            <person name="Bowman S."/>
            <person name="Archibald J.M."/>
        </authorList>
    </citation>
    <scope>NUCLEOTIDE SEQUENCE [LARGE SCALE GENOMIC DNA]</scope>
    <source>
        <strain evidence="5 6">CCMP644</strain>
    </source>
</reference>
<dbReference type="GO" id="GO:0005850">
    <property type="term" value="C:eukaryotic translation initiation factor 2 complex"/>
    <property type="evidence" value="ECO:0007669"/>
    <property type="project" value="TreeGrafter"/>
</dbReference>
<keyword evidence="2" id="KW-0396">Initiation factor</keyword>
<keyword evidence="3" id="KW-0648">Protein biosynthesis</keyword>
<dbReference type="SUPFAM" id="SSF50249">
    <property type="entry name" value="Nucleic acid-binding proteins"/>
    <property type="match status" value="1"/>
</dbReference>
<dbReference type="Pfam" id="PF07541">
    <property type="entry name" value="EIF_2_alpha"/>
    <property type="match status" value="1"/>
</dbReference>
<sequence length="266" mass="30929">METRTYESIYPFMGNVTVTLIKEIKEMGAYSFLSEYGNALGMLMMSELSRRRIRSLNKFIKIGKSEVVVVVRVDFLKGYIDLSKRRIAEGETYCMEKKWNYSRIINTITNQVSKFFFICIEDSRIRWSWPFFRHFGHAIIGFKKYLENSETLTKCLDIFWKEKTKICGIVAKKLPKNSKKISSNFEISCFSPGGISIVKKVIKSAIMINNVEEINVRLISGPLYNLTIKNGNKKKGIKILARFFSFISEKIKKKKGRLYIKDIILD</sequence>
<dbReference type="EMBL" id="CP000883">
    <property type="protein sequence ID" value="ABW98308.1"/>
    <property type="molecule type" value="Genomic_DNA"/>
</dbReference>
<evidence type="ECO:0000256" key="2">
    <source>
        <dbReference type="ARBA" id="ARBA00022540"/>
    </source>
</evidence>
<name>A9BLC5_HEMAN</name>
<dbReference type="AlphaFoldDB" id="A9BLC5"/>
<dbReference type="Proteomes" id="UP000243127">
    <property type="component" value="Nucleomorph 3"/>
</dbReference>
<dbReference type="InterPro" id="IPR003029">
    <property type="entry name" value="S1_domain"/>
</dbReference>
<dbReference type="GO" id="GO:0033290">
    <property type="term" value="C:eukaryotic 48S preinitiation complex"/>
    <property type="evidence" value="ECO:0007669"/>
    <property type="project" value="TreeGrafter"/>
</dbReference>
<dbReference type="Gene3D" id="1.10.150.190">
    <property type="entry name" value="Translation initiation factor 2, subunit 1, domain 2"/>
    <property type="match status" value="1"/>
</dbReference>
<dbReference type="Gene3D" id="3.30.70.1130">
    <property type="entry name" value="EIF_2_alpha"/>
    <property type="match status" value="1"/>
</dbReference>
<dbReference type="Gene3D" id="2.40.50.140">
    <property type="entry name" value="Nucleic acid-binding proteins"/>
    <property type="match status" value="1"/>
</dbReference>
<dbReference type="InterPro" id="IPR012340">
    <property type="entry name" value="NA-bd_OB-fold"/>
</dbReference>
<protein>
    <submittedName>
        <fullName evidence="5">Tif211</fullName>
    </submittedName>
</protein>
<dbReference type="SMART" id="SM00316">
    <property type="entry name" value="S1"/>
    <property type="match status" value="1"/>
</dbReference>
<dbReference type="PROSITE" id="PS50126">
    <property type="entry name" value="S1"/>
    <property type="match status" value="1"/>
</dbReference>
<dbReference type="GO" id="GO:0003743">
    <property type="term" value="F:translation initiation factor activity"/>
    <property type="evidence" value="ECO:0007669"/>
    <property type="project" value="UniProtKB-KW"/>
</dbReference>
<dbReference type="SUPFAM" id="SSF110993">
    <property type="entry name" value="eIF-2-alpha, C-terminal domain"/>
    <property type="match status" value="1"/>
</dbReference>
<dbReference type="SMR" id="A9BLC5"/>
<comment type="similarity">
    <text evidence="1">Belongs to the eIF-2-alpha family.</text>
</comment>
<dbReference type="FunFam" id="2.40.50.140:FF:000015">
    <property type="entry name" value="Eukaryotic translation initiation factor 2 subunit alpha"/>
    <property type="match status" value="1"/>
</dbReference>
<dbReference type="InterPro" id="IPR024055">
    <property type="entry name" value="TIF2_asu_C"/>
</dbReference>
<dbReference type="InterPro" id="IPR024054">
    <property type="entry name" value="TIF2_asu_middle_sf"/>
</dbReference>
<dbReference type="RefSeq" id="XP_001712633.1">
    <property type="nucleotide sequence ID" value="XM_001712581.1"/>
</dbReference>
<dbReference type="InterPro" id="IPR011488">
    <property type="entry name" value="TIF_2_asu"/>
</dbReference>
<keyword evidence="5" id="KW-0542">Nucleomorph</keyword>
<dbReference type="GO" id="GO:0003723">
    <property type="term" value="F:RNA binding"/>
    <property type="evidence" value="ECO:0007669"/>
    <property type="project" value="InterPro"/>
</dbReference>
<geneLocation type="nucleomorph" evidence="5"/>
<accession>A9BLC5</accession>
<evidence type="ECO:0000313" key="6">
    <source>
        <dbReference type="Proteomes" id="UP000243127"/>
    </source>
</evidence>
<evidence type="ECO:0000256" key="3">
    <source>
        <dbReference type="ARBA" id="ARBA00022917"/>
    </source>
</evidence>
<evidence type="ECO:0000313" key="5">
    <source>
        <dbReference type="EMBL" id="ABW98308.1"/>
    </source>
</evidence>